<accession>A0A0H2QZK3</accession>
<evidence type="ECO:0000313" key="1">
    <source>
        <dbReference type="EMBL" id="KLO04859.1"/>
    </source>
</evidence>
<gene>
    <name evidence="1" type="ORF">SCHPADRAFT_896718</name>
</gene>
<organism evidence="1 2">
    <name type="scientific">Schizopora paradoxa</name>
    <dbReference type="NCBI Taxonomy" id="27342"/>
    <lineage>
        <taxon>Eukaryota</taxon>
        <taxon>Fungi</taxon>
        <taxon>Dikarya</taxon>
        <taxon>Basidiomycota</taxon>
        <taxon>Agaricomycotina</taxon>
        <taxon>Agaricomycetes</taxon>
        <taxon>Hymenochaetales</taxon>
        <taxon>Schizoporaceae</taxon>
        <taxon>Schizopora</taxon>
    </lineage>
</organism>
<dbReference type="InParanoid" id="A0A0H2QZK3"/>
<evidence type="ECO:0000313" key="2">
    <source>
        <dbReference type="Proteomes" id="UP000053477"/>
    </source>
</evidence>
<dbReference type="Proteomes" id="UP000053477">
    <property type="component" value="Unassembled WGS sequence"/>
</dbReference>
<reference evidence="1 2" key="1">
    <citation type="submission" date="2015-04" db="EMBL/GenBank/DDBJ databases">
        <title>Complete genome sequence of Schizopora paradoxa KUC8140, a cosmopolitan wood degrader in East Asia.</title>
        <authorList>
            <consortium name="DOE Joint Genome Institute"/>
            <person name="Min B."/>
            <person name="Park H."/>
            <person name="Jang Y."/>
            <person name="Kim J.-J."/>
            <person name="Kim K.H."/>
            <person name="Pangilinan J."/>
            <person name="Lipzen A."/>
            <person name="Riley R."/>
            <person name="Grigoriev I.V."/>
            <person name="Spatafora J.W."/>
            <person name="Choi I.-G."/>
        </authorList>
    </citation>
    <scope>NUCLEOTIDE SEQUENCE [LARGE SCALE GENOMIC DNA]</scope>
    <source>
        <strain evidence="1 2">KUC8140</strain>
    </source>
</reference>
<keyword evidence="2" id="KW-1185">Reference proteome</keyword>
<name>A0A0H2QZK3_9AGAM</name>
<dbReference type="EMBL" id="KQ086416">
    <property type="protein sequence ID" value="KLO04859.1"/>
    <property type="molecule type" value="Genomic_DNA"/>
</dbReference>
<protein>
    <submittedName>
        <fullName evidence="1">Uncharacterized protein</fullName>
    </submittedName>
</protein>
<dbReference type="AlphaFoldDB" id="A0A0H2QZK3"/>
<proteinExistence type="predicted"/>
<sequence length="585" mass="65075">MRLQYKYEKARLALTLSKKPLVYSPLSRCAFALWRAFFKLLDLGAVEIAQEFAELAFAKVTCLNSRKAMEGHILALPNELLGKCFVEVVNPVALADLRLDGKACALKTVEPDYEGLKNIVAVGKHFREVAISHAVLWSYLSDAYSCGWNELLAQRSGQHELAIDLSNMTKPSVTGERRVSQARKLLDILCAEMHRVAFLRVLGVDDLAVQSSAFQTKAPVLEVFICGGLNFHSVDHSLRDVLETFLVEHCPKLGVLGVSGFNLPSFGTQTSITKRTLSSLTLWNIPFSTWPTCSELLGFLHICDHVVSLRMQSAGPRTSTDTNGPAENLLRSVNLPALEDFVIEYQENLPSLQTLKSFLSHIRPKHLKSFILLCHRKNFASTDLGTFIPRSLCPIQKIHSIRLSYPSSRSTHFVVHGTSTPGLRSNLVEEERKFSFGYGERERDFGHNLGSSTLSALRTWRVSGAKALTIFLTGSFTQEHSSPRRYLIAPNPQDILMEFSGLKTLCIVGRDNPVSAKIACQFIEALLKSGCEPAFHQLVDVKVEQVVPTRNLKSALLEFQRMVAKDSLKCWINGSLVVQPPDPSI</sequence>